<dbReference type="EMBL" id="LT840184">
    <property type="protein sequence ID" value="SMF81418.1"/>
    <property type="molecule type" value="Genomic_DNA"/>
</dbReference>
<dbReference type="Proteomes" id="UP000192940">
    <property type="component" value="Chromosome I"/>
</dbReference>
<gene>
    <name evidence="1" type="ORF">SAMN05661091_1989</name>
</gene>
<evidence type="ECO:0000313" key="1">
    <source>
        <dbReference type="EMBL" id="SMF81418.1"/>
    </source>
</evidence>
<organism evidence="1 2">
    <name type="scientific">Paenibacillus uliginis N3/975</name>
    <dbReference type="NCBI Taxonomy" id="1313296"/>
    <lineage>
        <taxon>Bacteria</taxon>
        <taxon>Bacillati</taxon>
        <taxon>Bacillota</taxon>
        <taxon>Bacilli</taxon>
        <taxon>Bacillales</taxon>
        <taxon>Paenibacillaceae</taxon>
        <taxon>Paenibacillus</taxon>
    </lineage>
</organism>
<sequence>MAENNYVEQFKSENEQDDDVQFHTVDDILAYYNDRHTSHTDKTEDTVN</sequence>
<dbReference type="RefSeq" id="WP_208918833.1">
    <property type="nucleotide sequence ID" value="NZ_LT840184.1"/>
</dbReference>
<keyword evidence="2" id="KW-1185">Reference proteome</keyword>
<dbReference type="STRING" id="1313296.SAMN05661091_1989"/>
<name>A0A1X7H986_9BACL</name>
<evidence type="ECO:0000313" key="2">
    <source>
        <dbReference type="Proteomes" id="UP000192940"/>
    </source>
</evidence>
<accession>A0A1X7H986</accession>
<proteinExistence type="predicted"/>
<dbReference type="AlphaFoldDB" id="A0A1X7H986"/>
<protein>
    <submittedName>
        <fullName evidence="1">Uncharacterized protein</fullName>
    </submittedName>
</protein>
<reference evidence="1 2" key="1">
    <citation type="submission" date="2017-04" db="EMBL/GenBank/DDBJ databases">
        <authorList>
            <person name="Afonso C.L."/>
            <person name="Miller P.J."/>
            <person name="Scott M.A."/>
            <person name="Spackman E."/>
            <person name="Goraichik I."/>
            <person name="Dimitrov K.M."/>
            <person name="Suarez D.L."/>
            <person name="Swayne D.E."/>
        </authorList>
    </citation>
    <scope>NUCLEOTIDE SEQUENCE [LARGE SCALE GENOMIC DNA]</scope>
    <source>
        <strain evidence="1 2">N3/975</strain>
    </source>
</reference>